<comment type="subcellular location">
    <subcellularLocation>
        <location evidence="1">Endomembrane system</location>
        <topology evidence="1">Multi-pass membrane protein</topology>
    </subcellularLocation>
    <subcellularLocation>
        <location evidence="7">Lysosome membrane</location>
        <topology evidence="7">Multi-pass membrane protein</topology>
    </subcellularLocation>
</comment>
<dbReference type="Pfam" id="PF02487">
    <property type="entry name" value="CLN3"/>
    <property type="match status" value="1"/>
</dbReference>
<keyword evidence="6" id="KW-0472">Membrane</keyword>
<evidence type="ECO:0000256" key="3">
    <source>
        <dbReference type="ARBA" id="ARBA00022448"/>
    </source>
</evidence>
<comment type="similarity">
    <text evidence="2 7">Belongs to the battenin family.</text>
</comment>
<dbReference type="InterPro" id="IPR036397">
    <property type="entry name" value="RNaseH_sf"/>
</dbReference>
<reference evidence="10" key="1">
    <citation type="submission" date="2016-11" db="UniProtKB">
        <authorList>
            <consortium name="WormBaseParasite"/>
        </authorList>
    </citation>
    <scope>IDENTIFICATION</scope>
</reference>
<evidence type="ECO:0000256" key="1">
    <source>
        <dbReference type="ARBA" id="ARBA00004127"/>
    </source>
</evidence>
<dbReference type="GO" id="GO:0007040">
    <property type="term" value="P:lysosome organization"/>
    <property type="evidence" value="ECO:0007669"/>
    <property type="project" value="TreeGrafter"/>
</dbReference>
<organism evidence="9 10">
    <name type="scientific">Heterorhabditis bacteriophora</name>
    <name type="common">Entomopathogenic nematode worm</name>
    <dbReference type="NCBI Taxonomy" id="37862"/>
    <lineage>
        <taxon>Eukaryota</taxon>
        <taxon>Metazoa</taxon>
        <taxon>Ecdysozoa</taxon>
        <taxon>Nematoda</taxon>
        <taxon>Chromadorea</taxon>
        <taxon>Rhabditida</taxon>
        <taxon>Rhabditina</taxon>
        <taxon>Rhabditomorpha</taxon>
        <taxon>Strongyloidea</taxon>
        <taxon>Heterorhabditidae</taxon>
        <taxon>Heterorhabditis</taxon>
    </lineage>
</organism>
<dbReference type="Gene3D" id="3.30.420.10">
    <property type="entry name" value="Ribonuclease H-like superfamily/Ribonuclease H"/>
    <property type="match status" value="1"/>
</dbReference>
<dbReference type="PANTHER" id="PTHR10981:SF0">
    <property type="entry name" value="BATTENIN"/>
    <property type="match status" value="1"/>
</dbReference>
<feature type="region of interest" description="Disordered" evidence="8">
    <location>
        <begin position="264"/>
        <end position="309"/>
    </location>
</feature>
<evidence type="ECO:0000256" key="4">
    <source>
        <dbReference type="ARBA" id="ARBA00022692"/>
    </source>
</evidence>
<dbReference type="AlphaFoldDB" id="A0A1I7WJ38"/>
<evidence type="ECO:0000256" key="2">
    <source>
        <dbReference type="ARBA" id="ARBA00007467"/>
    </source>
</evidence>
<evidence type="ECO:0000313" key="10">
    <source>
        <dbReference type="WBParaSite" id="Hba_04984"/>
    </source>
</evidence>
<evidence type="ECO:0000256" key="5">
    <source>
        <dbReference type="ARBA" id="ARBA00022989"/>
    </source>
</evidence>
<dbReference type="WBParaSite" id="Hba_04984">
    <property type="protein sequence ID" value="Hba_04984"/>
    <property type="gene ID" value="Hba_04984"/>
</dbReference>
<dbReference type="GO" id="GO:0012505">
    <property type="term" value="C:endomembrane system"/>
    <property type="evidence" value="ECO:0007669"/>
    <property type="project" value="UniProtKB-SubCell"/>
</dbReference>
<keyword evidence="9" id="KW-1185">Reference proteome</keyword>
<keyword evidence="5" id="KW-1133">Transmembrane helix</keyword>
<dbReference type="PRINTS" id="PR01315">
    <property type="entry name" value="BATTENIN"/>
</dbReference>
<dbReference type="InterPro" id="IPR003492">
    <property type="entry name" value="Battenin_disease_Cln3"/>
</dbReference>
<dbReference type="PANTHER" id="PTHR10981">
    <property type="entry name" value="BATTENIN"/>
    <property type="match status" value="1"/>
</dbReference>
<dbReference type="Proteomes" id="UP000095283">
    <property type="component" value="Unplaced"/>
</dbReference>
<name>A0A1I7WJ38_HETBA</name>
<keyword evidence="7" id="KW-0458">Lysosome</keyword>
<evidence type="ECO:0000256" key="6">
    <source>
        <dbReference type="ARBA" id="ARBA00023136"/>
    </source>
</evidence>
<dbReference type="InterPro" id="IPR036259">
    <property type="entry name" value="MFS_trans_sf"/>
</dbReference>
<keyword evidence="4" id="KW-0812">Transmembrane</keyword>
<evidence type="ECO:0000313" key="9">
    <source>
        <dbReference type="Proteomes" id="UP000095283"/>
    </source>
</evidence>
<feature type="compositionally biased region" description="Basic and acidic residues" evidence="8">
    <location>
        <begin position="285"/>
        <end position="309"/>
    </location>
</feature>
<protein>
    <recommendedName>
        <fullName evidence="7">Battenin</fullName>
    </recommendedName>
</protein>
<proteinExistence type="inferred from homology"/>
<dbReference type="SUPFAM" id="SSF103473">
    <property type="entry name" value="MFS general substrate transporter"/>
    <property type="match status" value="1"/>
</dbReference>
<sequence length="309" mass="34451">MILIFGMCNNFAYSVMLGAAQDILKKSGENNMTESNTTDNCIEEITSRSCSPTSVGVVLLCNILPCLLVKTTCPFFMHRISYGVRHFIICLTQMLSLLITAFADSIPVALCGVLLASFSSGFGETTYLALASHYSNYFQVINKVINIKLRCSLILMSKGKNITPNQRVMIKVLLEQNLNPVQISKFNRFESDGKKYVRCRPGEECMPKCAILSITHGRDSMRVWAAFNRNEPGPLHIVEGIMDKVKGWVEIGYSNRITIQNSQVTPRNVGSSEEKSQNGVAVAESRLESHRTPMERCREGDTEAKAIQY</sequence>
<accession>A0A1I7WJ38</accession>
<dbReference type="GO" id="GO:0005765">
    <property type="term" value="C:lysosomal membrane"/>
    <property type="evidence" value="ECO:0007669"/>
    <property type="project" value="UniProtKB-SubCell"/>
</dbReference>
<keyword evidence="3" id="KW-0813">Transport</keyword>
<evidence type="ECO:0000256" key="7">
    <source>
        <dbReference type="RuleBase" id="RU361113"/>
    </source>
</evidence>
<dbReference type="GO" id="GO:0051453">
    <property type="term" value="P:regulation of intracellular pH"/>
    <property type="evidence" value="ECO:0007669"/>
    <property type="project" value="TreeGrafter"/>
</dbReference>
<evidence type="ECO:0000256" key="8">
    <source>
        <dbReference type="SAM" id="MobiDB-lite"/>
    </source>
</evidence>
<dbReference type="GO" id="GO:0003676">
    <property type="term" value="F:nucleic acid binding"/>
    <property type="evidence" value="ECO:0007669"/>
    <property type="project" value="InterPro"/>
</dbReference>